<reference evidence="1 2" key="1">
    <citation type="submission" date="2019-02" db="EMBL/GenBank/DDBJ databases">
        <title>Deep-cultivation of Planctomycetes and their phenomic and genomic characterization uncovers novel biology.</title>
        <authorList>
            <person name="Wiegand S."/>
            <person name="Jogler M."/>
            <person name="Boedeker C."/>
            <person name="Pinto D."/>
            <person name="Vollmers J."/>
            <person name="Rivas-Marin E."/>
            <person name="Kohn T."/>
            <person name="Peeters S.H."/>
            <person name="Heuer A."/>
            <person name="Rast P."/>
            <person name="Oberbeckmann S."/>
            <person name="Bunk B."/>
            <person name="Jeske O."/>
            <person name="Meyerdierks A."/>
            <person name="Storesund J.E."/>
            <person name="Kallscheuer N."/>
            <person name="Luecker S."/>
            <person name="Lage O.M."/>
            <person name="Pohl T."/>
            <person name="Merkel B.J."/>
            <person name="Hornburger P."/>
            <person name="Mueller R.-W."/>
            <person name="Bruemmer F."/>
            <person name="Labrenz M."/>
            <person name="Spormann A.M."/>
            <person name="Op den Camp H."/>
            <person name="Overmann J."/>
            <person name="Amann R."/>
            <person name="Jetten M.S.M."/>
            <person name="Mascher T."/>
            <person name="Medema M.H."/>
            <person name="Devos D.P."/>
            <person name="Kaster A.-K."/>
            <person name="Ovreas L."/>
            <person name="Rohde M."/>
            <person name="Galperin M.Y."/>
            <person name="Jogler C."/>
        </authorList>
    </citation>
    <scope>NUCLEOTIDE SEQUENCE [LARGE SCALE GENOMIC DNA]</scope>
    <source>
        <strain evidence="1 2">Mal4</strain>
    </source>
</reference>
<dbReference type="EMBL" id="CP036275">
    <property type="protein sequence ID" value="QDU38390.1"/>
    <property type="molecule type" value="Genomic_DNA"/>
</dbReference>
<gene>
    <name evidence="1" type="ORF">Mal4_27170</name>
</gene>
<evidence type="ECO:0000313" key="1">
    <source>
        <dbReference type="EMBL" id="QDU38390.1"/>
    </source>
</evidence>
<accession>A0A517Z7F3</accession>
<sequence length="72" mass="8345">MVSNRHRRCYLQQQRTESPPAPLIRALRCSLHRCETGLVSQWKNWLIAANPRLERTPFAHRSPNDTIAAPEP</sequence>
<dbReference type="Proteomes" id="UP000320496">
    <property type="component" value="Chromosome"/>
</dbReference>
<organism evidence="1 2">
    <name type="scientific">Maioricimonas rarisocia</name>
    <dbReference type="NCBI Taxonomy" id="2528026"/>
    <lineage>
        <taxon>Bacteria</taxon>
        <taxon>Pseudomonadati</taxon>
        <taxon>Planctomycetota</taxon>
        <taxon>Planctomycetia</taxon>
        <taxon>Planctomycetales</taxon>
        <taxon>Planctomycetaceae</taxon>
        <taxon>Maioricimonas</taxon>
    </lineage>
</organism>
<dbReference type="KEGG" id="mri:Mal4_27170"/>
<dbReference type="AlphaFoldDB" id="A0A517Z7F3"/>
<proteinExistence type="predicted"/>
<evidence type="ECO:0000313" key="2">
    <source>
        <dbReference type="Proteomes" id="UP000320496"/>
    </source>
</evidence>
<name>A0A517Z7F3_9PLAN</name>
<protein>
    <submittedName>
        <fullName evidence="1">Uncharacterized protein</fullName>
    </submittedName>
</protein>
<keyword evidence="2" id="KW-1185">Reference proteome</keyword>